<sequence>STEDRKDMDLMDIIADLQTNLIKTFLGEDATHDEIHYDLSILRSAHQLYEDGKEFHNLSLYVRHNHAKRGNLRVRDPAIDIDLLNMNGEYVPLLSHCNPNRPLLILAGSYTWPPFRGLVPQLNRLMDSYRDRVDMITVYIEEAHAVDEWPIGGRIRYVQPKCDADRIQIANDFIKAIEYRISLLIDPVSKLNPFSEVYCPWPIRFYVIDHMKKLSYIAEPIEGSFPLELIRNALDDAIQQFQ</sequence>
<gene>
    <name evidence="2" type="ORF">SMN809_LOCUS42425</name>
</gene>
<dbReference type="PANTHER" id="PTHR11781:SF22">
    <property type="entry name" value="TYPE I IODOTHYRONINE DEIODINASE"/>
    <property type="match status" value="1"/>
</dbReference>
<dbReference type="Proteomes" id="UP000676336">
    <property type="component" value="Unassembled WGS sequence"/>
</dbReference>
<dbReference type="EMBL" id="CAJOBI010122464">
    <property type="protein sequence ID" value="CAF4684740.1"/>
    <property type="molecule type" value="Genomic_DNA"/>
</dbReference>
<dbReference type="GO" id="GO:0042446">
    <property type="term" value="P:hormone biosynthetic process"/>
    <property type="evidence" value="ECO:0007669"/>
    <property type="project" value="UniProtKB-KW"/>
</dbReference>
<dbReference type="PANTHER" id="PTHR11781">
    <property type="entry name" value="IODOTHYRONINE DEIODINASE"/>
    <property type="match status" value="1"/>
</dbReference>
<dbReference type="Gene3D" id="3.40.30.10">
    <property type="entry name" value="Glutaredoxin"/>
    <property type="match status" value="1"/>
</dbReference>
<dbReference type="InterPro" id="IPR036249">
    <property type="entry name" value="Thioredoxin-like_sf"/>
</dbReference>
<proteinExistence type="inferred from homology"/>
<dbReference type="InterPro" id="IPR000643">
    <property type="entry name" value="Iodothyronine_deiodinase"/>
</dbReference>
<dbReference type="Pfam" id="PF00837">
    <property type="entry name" value="T4_deiodinase"/>
    <property type="match status" value="1"/>
</dbReference>
<dbReference type="GO" id="GO:0004800">
    <property type="term" value="F:thyroxine 5'-deiodinase activity"/>
    <property type="evidence" value="ECO:0007669"/>
    <property type="project" value="InterPro"/>
</dbReference>
<comment type="similarity">
    <text evidence="1">Belongs to the iodothyronine deiodinase family.</text>
</comment>
<dbReference type="AlphaFoldDB" id="A0A8S3A883"/>
<name>A0A8S3A883_9BILA</name>
<organism evidence="2 3">
    <name type="scientific">Rotaria magnacalcarata</name>
    <dbReference type="NCBI Taxonomy" id="392030"/>
    <lineage>
        <taxon>Eukaryota</taxon>
        <taxon>Metazoa</taxon>
        <taxon>Spiralia</taxon>
        <taxon>Gnathifera</taxon>
        <taxon>Rotifera</taxon>
        <taxon>Eurotatoria</taxon>
        <taxon>Bdelloidea</taxon>
        <taxon>Philodinida</taxon>
        <taxon>Philodinidae</taxon>
        <taxon>Rotaria</taxon>
    </lineage>
</organism>
<keyword evidence="1" id="KW-0560">Oxidoreductase</keyword>
<feature type="non-terminal residue" evidence="2">
    <location>
        <position position="1"/>
    </location>
</feature>
<evidence type="ECO:0000256" key="1">
    <source>
        <dbReference type="RuleBase" id="RU000676"/>
    </source>
</evidence>
<reference evidence="2" key="1">
    <citation type="submission" date="2021-02" db="EMBL/GenBank/DDBJ databases">
        <authorList>
            <person name="Nowell W R."/>
        </authorList>
    </citation>
    <scope>NUCLEOTIDE SEQUENCE</scope>
</reference>
<accession>A0A8S3A883</accession>
<dbReference type="SUPFAM" id="SSF52833">
    <property type="entry name" value="Thioredoxin-like"/>
    <property type="match status" value="1"/>
</dbReference>
<comment type="caution">
    <text evidence="2">The sequence shown here is derived from an EMBL/GenBank/DDBJ whole genome shotgun (WGS) entry which is preliminary data.</text>
</comment>
<comment type="function">
    <text evidence="1">Responsible for the deiodination of T4 (3,5,3',5'-tetraiodothyronine).</text>
</comment>
<evidence type="ECO:0000313" key="2">
    <source>
        <dbReference type="EMBL" id="CAF4684740.1"/>
    </source>
</evidence>
<evidence type="ECO:0000313" key="3">
    <source>
        <dbReference type="Proteomes" id="UP000676336"/>
    </source>
</evidence>
<keyword evidence="1" id="KW-0893">Thyroid hormones biosynthesis</keyword>
<keyword evidence="1" id="KW-0712">Selenocysteine</keyword>
<protein>
    <recommendedName>
        <fullName evidence="1">Iodothyronine deiodinase</fullName>
    </recommendedName>
</protein>